<sequence length="64" mass="7455">MKYKILYNCVVGNDHVKQGEILDLSGFDRNYITRLVTIGAIKQIEKEEEPTKEEEQKNKKATKK</sequence>
<dbReference type="EMBL" id="CAJHOE010000002">
    <property type="protein sequence ID" value="CAD7288237.1"/>
    <property type="molecule type" value="Genomic_DNA"/>
</dbReference>
<organism evidence="1 2">
    <name type="scientific">Campylobacter suis</name>
    <dbReference type="NCBI Taxonomy" id="2790657"/>
    <lineage>
        <taxon>Bacteria</taxon>
        <taxon>Pseudomonadati</taxon>
        <taxon>Campylobacterota</taxon>
        <taxon>Epsilonproteobacteria</taxon>
        <taxon>Campylobacterales</taxon>
        <taxon>Campylobacteraceae</taxon>
        <taxon>Campylobacter</taxon>
    </lineage>
</organism>
<dbReference type="RefSeq" id="WP_230056960.1">
    <property type="nucleotide sequence ID" value="NZ_CAJHOE010000002.1"/>
</dbReference>
<gene>
    <name evidence="1" type="ORF">LMG8286_01206</name>
</gene>
<comment type="caution">
    <text evidence="1">The sequence shown here is derived from an EMBL/GenBank/DDBJ whole genome shotgun (WGS) entry which is preliminary data.</text>
</comment>
<dbReference type="Proteomes" id="UP000789359">
    <property type="component" value="Unassembled WGS sequence"/>
</dbReference>
<reference evidence="1 2" key="1">
    <citation type="submission" date="2020-11" db="EMBL/GenBank/DDBJ databases">
        <authorList>
            <person name="Peeters C."/>
        </authorList>
    </citation>
    <scope>NUCLEOTIDE SEQUENCE [LARGE SCALE GENOMIC DNA]</scope>
    <source>
        <strain evidence="1 2">LMG 8286</strain>
    </source>
</reference>
<accession>A0ABN7K768</accession>
<name>A0ABN7K768_9BACT</name>
<protein>
    <submittedName>
        <fullName evidence="1">Uncharacterized protein</fullName>
    </submittedName>
</protein>
<evidence type="ECO:0000313" key="1">
    <source>
        <dbReference type="EMBL" id="CAD7288237.1"/>
    </source>
</evidence>
<keyword evidence="2" id="KW-1185">Reference proteome</keyword>
<evidence type="ECO:0000313" key="2">
    <source>
        <dbReference type="Proteomes" id="UP000789359"/>
    </source>
</evidence>
<proteinExistence type="predicted"/>